<evidence type="ECO:0000313" key="3">
    <source>
        <dbReference type="Proteomes" id="UP000008983"/>
    </source>
</evidence>
<dbReference type="AlphaFoldDB" id="G0QJ37"/>
<evidence type="ECO:0000256" key="1">
    <source>
        <dbReference type="SAM" id="Phobius"/>
    </source>
</evidence>
<reference evidence="2 3" key="1">
    <citation type="submission" date="2011-07" db="EMBL/GenBank/DDBJ databases">
        <authorList>
            <person name="Coyne R."/>
            <person name="Brami D."/>
            <person name="Johnson J."/>
            <person name="Hostetler J."/>
            <person name="Hannick L."/>
            <person name="Clark T."/>
            <person name="Cassidy-Hanley D."/>
            <person name="Inman J."/>
        </authorList>
    </citation>
    <scope>NUCLEOTIDE SEQUENCE [LARGE SCALE GENOMIC DNA]</scope>
    <source>
        <strain evidence="2 3">G5</strain>
    </source>
</reference>
<dbReference type="GeneID" id="14910955"/>
<dbReference type="RefSeq" id="XP_004040065.1">
    <property type="nucleotide sequence ID" value="XM_004040017.1"/>
</dbReference>
<dbReference type="InParanoid" id="G0QJ37"/>
<name>G0QJ37_ICHMU</name>
<sequence length="124" mass="14918">MTLIQEKTKIIYHFNKKTIILTKNKILFIIIHLVLKKIIILKKLKKTQMIKLIIKYKIMKIQIIQKENKQTKIKIIIKNNKMKKKAIIQKYIICIQIIIIINLINKMIMTLIIIPNKEIFNKKK</sequence>
<keyword evidence="1" id="KW-1133">Transmembrane helix</keyword>
<proteinExistence type="predicted"/>
<protein>
    <recommendedName>
        <fullName evidence="4">Transmembrane protein</fullName>
    </recommendedName>
</protein>
<feature type="transmembrane region" description="Helical" evidence="1">
    <location>
        <begin position="91"/>
        <end position="114"/>
    </location>
</feature>
<keyword evidence="1" id="KW-0472">Membrane</keyword>
<accession>G0QJ37</accession>
<evidence type="ECO:0000313" key="2">
    <source>
        <dbReference type="EMBL" id="EGR34761.1"/>
    </source>
</evidence>
<organism evidence="2 3">
    <name type="scientific">Ichthyophthirius multifiliis</name>
    <name type="common">White spot disease agent</name>
    <name type="synonym">Ich</name>
    <dbReference type="NCBI Taxonomy" id="5932"/>
    <lineage>
        <taxon>Eukaryota</taxon>
        <taxon>Sar</taxon>
        <taxon>Alveolata</taxon>
        <taxon>Ciliophora</taxon>
        <taxon>Intramacronucleata</taxon>
        <taxon>Oligohymenophorea</taxon>
        <taxon>Hymenostomatida</taxon>
        <taxon>Ophryoglenina</taxon>
        <taxon>Ichthyophthirius</taxon>
    </lineage>
</organism>
<gene>
    <name evidence="2" type="ORF">IMG5_002340</name>
</gene>
<keyword evidence="3" id="KW-1185">Reference proteome</keyword>
<evidence type="ECO:0008006" key="4">
    <source>
        <dbReference type="Google" id="ProtNLM"/>
    </source>
</evidence>
<keyword evidence="1" id="KW-0812">Transmembrane</keyword>
<dbReference type="Proteomes" id="UP000008983">
    <property type="component" value="Unassembled WGS sequence"/>
</dbReference>
<dbReference type="EMBL" id="GL983048">
    <property type="protein sequence ID" value="EGR34761.1"/>
    <property type="molecule type" value="Genomic_DNA"/>
</dbReference>